<accession>A0A2W4Z275</accession>
<dbReference type="EC" id="2.7.13.3" evidence="2"/>
<feature type="domain" description="Signal transduction histidine kinase dimerisation/phosphoacceptor" evidence="3">
    <location>
        <begin position="1"/>
        <end position="47"/>
    </location>
</feature>
<name>A0A2W4Z275_9CYAN</name>
<evidence type="ECO:0000256" key="1">
    <source>
        <dbReference type="ARBA" id="ARBA00000085"/>
    </source>
</evidence>
<dbReference type="AlphaFoldDB" id="A0A2W4Z275"/>
<dbReference type="Gene3D" id="1.10.287.130">
    <property type="match status" value="1"/>
</dbReference>
<feature type="non-terminal residue" evidence="4">
    <location>
        <position position="82"/>
    </location>
</feature>
<proteinExistence type="predicted"/>
<dbReference type="Proteomes" id="UP000249794">
    <property type="component" value="Unassembled WGS sequence"/>
</dbReference>
<sequence>MAHEIRTPLTTIRTYTRSLLKRKDLDAQVIQRLNSIDRECTQQIDRFSLIFRAVELEAASQMVKSPLSAIALHQVFQEAIPQ</sequence>
<protein>
    <recommendedName>
        <fullName evidence="2">histidine kinase</fullName>
        <ecNumber evidence="2">2.7.13.3</ecNumber>
    </recommendedName>
</protein>
<evidence type="ECO:0000259" key="3">
    <source>
        <dbReference type="Pfam" id="PF00512"/>
    </source>
</evidence>
<dbReference type="EMBL" id="QBMP01000219">
    <property type="protein sequence ID" value="PZO49148.1"/>
    <property type="molecule type" value="Genomic_DNA"/>
</dbReference>
<dbReference type="InterPro" id="IPR003661">
    <property type="entry name" value="HisK_dim/P_dom"/>
</dbReference>
<organism evidence="4 5">
    <name type="scientific">Phormidesmis priestleyi</name>
    <dbReference type="NCBI Taxonomy" id="268141"/>
    <lineage>
        <taxon>Bacteria</taxon>
        <taxon>Bacillati</taxon>
        <taxon>Cyanobacteriota</taxon>
        <taxon>Cyanophyceae</taxon>
        <taxon>Leptolyngbyales</taxon>
        <taxon>Leptolyngbyaceae</taxon>
        <taxon>Phormidesmis</taxon>
    </lineage>
</organism>
<evidence type="ECO:0000256" key="2">
    <source>
        <dbReference type="ARBA" id="ARBA00012438"/>
    </source>
</evidence>
<reference evidence="5" key="1">
    <citation type="submission" date="2018-04" db="EMBL/GenBank/DDBJ databases">
        <authorList>
            <person name="Cornet L."/>
        </authorList>
    </citation>
    <scope>NUCLEOTIDE SEQUENCE [LARGE SCALE GENOMIC DNA]</scope>
</reference>
<dbReference type="GO" id="GO:0000155">
    <property type="term" value="F:phosphorelay sensor kinase activity"/>
    <property type="evidence" value="ECO:0007669"/>
    <property type="project" value="InterPro"/>
</dbReference>
<dbReference type="CDD" id="cd00082">
    <property type="entry name" value="HisKA"/>
    <property type="match status" value="1"/>
</dbReference>
<comment type="catalytic activity">
    <reaction evidence="1">
        <text>ATP + protein L-histidine = ADP + protein N-phospho-L-histidine.</text>
        <dbReference type="EC" id="2.7.13.3"/>
    </reaction>
</comment>
<keyword evidence="4" id="KW-0808">Transferase</keyword>
<evidence type="ECO:0000313" key="5">
    <source>
        <dbReference type="Proteomes" id="UP000249794"/>
    </source>
</evidence>
<keyword evidence="4" id="KW-0418">Kinase</keyword>
<dbReference type="InterPro" id="IPR036097">
    <property type="entry name" value="HisK_dim/P_sf"/>
</dbReference>
<gene>
    <name evidence="4" type="ORF">DCF15_17215</name>
</gene>
<dbReference type="SUPFAM" id="SSF47384">
    <property type="entry name" value="Homodimeric domain of signal transducing histidine kinase"/>
    <property type="match status" value="1"/>
</dbReference>
<reference evidence="4 5" key="2">
    <citation type="submission" date="2018-06" db="EMBL/GenBank/DDBJ databases">
        <title>Metagenomic assembly of (sub)arctic Cyanobacteria and their associated microbiome from non-axenic cultures.</title>
        <authorList>
            <person name="Baurain D."/>
        </authorList>
    </citation>
    <scope>NUCLEOTIDE SEQUENCE [LARGE SCALE GENOMIC DNA]</scope>
    <source>
        <strain evidence="4">ULC027bin1</strain>
    </source>
</reference>
<evidence type="ECO:0000313" key="4">
    <source>
        <dbReference type="EMBL" id="PZO49148.1"/>
    </source>
</evidence>
<comment type="caution">
    <text evidence="4">The sequence shown here is derived from an EMBL/GenBank/DDBJ whole genome shotgun (WGS) entry which is preliminary data.</text>
</comment>
<dbReference type="Pfam" id="PF00512">
    <property type="entry name" value="HisKA"/>
    <property type="match status" value="1"/>
</dbReference>